<gene>
    <name evidence="1" type="ORF">VNO78_04113</name>
</gene>
<evidence type="ECO:0000313" key="1">
    <source>
        <dbReference type="EMBL" id="KAK7412614.1"/>
    </source>
</evidence>
<keyword evidence="2" id="KW-1185">Reference proteome</keyword>
<evidence type="ECO:0000313" key="2">
    <source>
        <dbReference type="Proteomes" id="UP001386955"/>
    </source>
</evidence>
<accession>A0AAN9T480</accession>
<organism evidence="1 2">
    <name type="scientific">Psophocarpus tetragonolobus</name>
    <name type="common">Winged bean</name>
    <name type="synonym">Dolichos tetragonolobus</name>
    <dbReference type="NCBI Taxonomy" id="3891"/>
    <lineage>
        <taxon>Eukaryota</taxon>
        <taxon>Viridiplantae</taxon>
        <taxon>Streptophyta</taxon>
        <taxon>Embryophyta</taxon>
        <taxon>Tracheophyta</taxon>
        <taxon>Spermatophyta</taxon>
        <taxon>Magnoliopsida</taxon>
        <taxon>eudicotyledons</taxon>
        <taxon>Gunneridae</taxon>
        <taxon>Pentapetalae</taxon>
        <taxon>rosids</taxon>
        <taxon>fabids</taxon>
        <taxon>Fabales</taxon>
        <taxon>Fabaceae</taxon>
        <taxon>Papilionoideae</taxon>
        <taxon>50 kb inversion clade</taxon>
        <taxon>NPAAA clade</taxon>
        <taxon>indigoferoid/millettioid clade</taxon>
        <taxon>Phaseoleae</taxon>
        <taxon>Psophocarpus</taxon>
    </lineage>
</organism>
<proteinExistence type="predicted"/>
<dbReference type="EMBL" id="JAYMYS010000001">
    <property type="protein sequence ID" value="KAK7412614.1"/>
    <property type="molecule type" value="Genomic_DNA"/>
</dbReference>
<protein>
    <submittedName>
        <fullName evidence="1">Uncharacterized protein</fullName>
    </submittedName>
</protein>
<dbReference type="Proteomes" id="UP001386955">
    <property type="component" value="Unassembled WGS sequence"/>
</dbReference>
<comment type="caution">
    <text evidence="1">The sequence shown here is derived from an EMBL/GenBank/DDBJ whole genome shotgun (WGS) entry which is preliminary data.</text>
</comment>
<reference evidence="1 2" key="1">
    <citation type="submission" date="2024-01" db="EMBL/GenBank/DDBJ databases">
        <title>The genomes of 5 underutilized Papilionoideae crops provide insights into root nodulation and disease resistanc.</title>
        <authorList>
            <person name="Jiang F."/>
        </authorList>
    </citation>
    <scope>NUCLEOTIDE SEQUENCE [LARGE SCALE GENOMIC DNA]</scope>
    <source>
        <strain evidence="1">DUOXIRENSHENG_FW03</strain>
        <tissue evidence="1">Leaves</tissue>
    </source>
</reference>
<sequence>MCRKQGVTEGRRKEKETWRVNGERDGNWRGQLPPIPTIVSLLFPYAIYLPSSTLPFPPLNPSSFLPSFLVSQE</sequence>
<dbReference type="AlphaFoldDB" id="A0AAN9T480"/>
<name>A0AAN9T480_PSOTE</name>